<keyword evidence="2" id="KW-1133">Transmembrane helix</keyword>
<protein>
    <submittedName>
        <fullName evidence="3">Uncharacterized protein</fullName>
    </submittedName>
</protein>
<dbReference type="Proteomes" id="UP001431783">
    <property type="component" value="Unassembled WGS sequence"/>
</dbReference>
<dbReference type="PANTHER" id="PTHR33480">
    <property type="entry name" value="SET DOMAIN-CONTAINING PROTEIN-RELATED"/>
    <property type="match status" value="1"/>
</dbReference>
<reference evidence="3 4" key="1">
    <citation type="submission" date="2023-03" db="EMBL/GenBank/DDBJ databases">
        <title>Genome insight into feeding habits of ladybird beetles.</title>
        <authorList>
            <person name="Li H.-S."/>
            <person name="Huang Y.-H."/>
            <person name="Pang H."/>
        </authorList>
    </citation>
    <scope>NUCLEOTIDE SEQUENCE [LARGE SCALE GENOMIC DNA]</scope>
    <source>
        <strain evidence="3">SYSU_2023b</strain>
        <tissue evidence="3">Whole body</tissue>
    </source>
</reference>
<feature type="transmembrane region" description="Helical" evidence="2">
    <location>
        <begin position="45"/>
        <end position="62"/>
    </location>
</feature>
<feature type="region of interest" description="Disordered" evidence="1">
    <location>
        <begin position="122"/>
        <end position="155"/>
    </location>
</feature>
<evidence type="ECO:0000256" key="1">
    <source>
        <dbReference type="SAM" id="MobiDB-lite"/>
    </source>
</evidence>
<sequence length="155" mass="17820">MENVAEFKRHKTISLPKESDIVLLKTYVTNRASIFLTRLQLDKTLSNYTLVASFILVALITFNRRRPGREQVATNAANLQLNDAEMGDLADFMGHDEKIHRDHYRISQKHREMNILNLLHQQDATDEPNAKSKEAEIASEPNVSDKEVEHYSEES</sequence>
<evidence type="ECO:0000313" key="4">
    <source>
        <dbReference type="Proteomes" id="UP001431783"/>
    </source>
</evidence>
<evidence type="ECO:0000313" key="3">
    <source>
        <dbReference type="EMBL" id="KAK9873536.1"/>
    </source>
</evidence>
<dbReference type="PANTHER" id="PTHR33480:SF1">
    <property type="entry name" value="TYR RECOMBINASE DOMAIN-CONTAINING PROTEIN"/>
    <property type="match status" value="1"/>
</dbReference>
<feature type="compositionally biased region" description="Basic and acidic residues" evidence="1">
    <location>
        <begin position="143"/>
        <end position="155"/>
    </location>
</feature>
<name>A0AAW1TPT6_9CUCU</name>
<keyword evidence="4" id="KW-1185">Reference proteome</keyword>
<dbReference type="EMBL" id="JARQZJ010000021">
    <property type="protein sequence ID" value="KAK9873536.1"/>
    <property type="molecule type" value="Genomic_DNA"/>
</dbReference>
<dbReference type="AlphaFoldDB" id="A0AAW1TPT6"/>
<accession>A0AAW1TPT6</accession>
<gene>
    <name evidence="3" type="ORF">WA026_022949</name>
</gene>
<keyword evidence="2" id="KW-0472">Membrane</keyword>
<comment type="caution">
    <text evidence="3">The sequence shown here is derived from an EMBL/GenBank/DDBJ whole genome shotgun (WGS) entry which is preliminary data.</text>
</comment>
<evidence type="ECO:0000256" key="2">
    <source>
        <dbReference type="SAM" id="Phobius"/>
    </source>
</evidence>
<organism evidence="3 4">
    <name type="scientific">Henosepilachna vigintioctopunctata</name>
    <dbReference type="NCBI Taxonomy" id="420089"/>
    <lineage>
        <taxon>Eukaryota</taxon>
        <taxon>Metazoa</taxon>
        <taxon>Ecdysozoa</taxon>
        <taxon>Arthropoda</taxon>
        <taxon>Hexapoda</taxon>
        <taxon>Insecta</taxon>
        <taxon>Pterygota</taxon>
        <taxon>Neoptera</taxon>
        <taxon>Endopterygota</taxon>
        <taxon>Coleoptera</taxon>
        <taxon>Polyphaga</taxon>
        <taxon>Cucujiformia</taxon>
        <taxon>Coccinelloidea</taxon>
        <taxon>Coccinellidae</taxon>
        <taxon>Epilachninae</taxon>
        <taxon>Epilachnini</taxon>
        <taxon>Henosepilachna</taxon>
    </lineage>
</organism>
<keyword evidence="2" id="KW-0812">Transmembrane</keyword>
<proteinExistence type="predicted"/>